<comment type="caution">
    <text evidence="3">The sequence shown here is derived from an EMBL/GenBank/DDBJ whole genome shotgun (WGS) entry which is preliminary data.</text>
</comment>
<evidence type="ECO:0000313" key="3">
    <source>
        <dbReference type="EMBL" id="DAD24200.1"/>
    </source>
</evidence>
<gene>
    <name evidence="3" type="ORF">HUJ06_025663</name>
</gene>
<dbReference type="Proteomes" id="UP000607653">
    <property type="component" value="Unassembled WGS sequence"/>
</dbReference>
<accession>A0A822XV19</accession>
<feature type="domain" description="Bifunctional inhibitor/plant lipid transfer protein/seed storage helical" evidence="2">
    <location>
        <begin position="30"/>
        <end position="102"/>
    </location>
</feature>
<dbReference type="GO" id="GO:0005504">
    <property type="term" value="F:fatty acid binding"/>
    <property type="evidence" value="ECO:0007669"/>
    <property type="project" value="InterPro"/>
</dbReference>
<feature type="signal peptide" evidence="1">
    <location>
        <begin position="1"/>
        <end position="26"/>
    </location>
</feature>
<dbReference type="InterPro" id="IPR016140">
    <property type="entry name" value="Bifunc_inhib/LTP/seed_store"/>
</dbReference>
<dbReference type="InterPro" id="IPR036312">
    <property type="entry name" value="Bifun_inhib/LTP/seed_sf"/>
</dbReference>
<feature type="chain" id="PRO_5033008398" description="Bifunctional inhibitor/plant lipid transfer protein/seed storage helical domain-containing protein" evidence="1">
    <location>
        <begin position="27"/>
        <end position="102"/>
    </location>
</feature>
<proteinExistence type="predicted"/>
<dbReference type="SMART" id="SM00499">
    <property type="entry name" value="AAI"/>
    <property type="match status" value="1"/>
</dbReference>
<protein>
    <recommendedName>
        <fullName evidence="2">Bifunctional inhibitor/plant lipid transfer protein/seed storage helical domain-containing protein</fullName>
    </recommendedName>
</protein>
<keyword evidence="1" id="KW-0732">Signal</keyword>
<dbReference type="PANTHER" id="PTHR33122:SF63">
    <property type="entry name" value="BIFUNCTIONAL INHIBITOR_PLANT LIPID TRANSFER PROTEIN_SEED STORAGE HELICAL DOMAIN-CONTAINING PROTEIN"/>
    <property type="match status" value="1"/>
</dbReference>
<evidence type="ECO:0000256" key="1">
    <source>
        <dbReference type="SAM" id="SignalP"/>
    </source>
</evidence>
<dbReference type="InterPro" id="IPR044741">
    <property type="entry name" value="NsLTP-like"/>
</dbReference>
<organism evidence="3 4">
    <name type="scientific">Nelumbo nucifera</name>
    <name type="common">Sacred lotus</name>
    <dbReference type="NCBI Taxonomy" id="4432"/>
    <lineage>
        <taxon>Eukaryota</taxon>
        <taxon>Viridiplantae</taxon>
        <taxon>Streptophyta</taxon>
        <taxon>Embryophyta</taxon>
        <taxon>Tracheophyta</taxon>
        <taxon>Spermatophyta</taxon>
        <taxon>Magnoliopsida</taxon>
        <taxon>Proteales</taxon>
        <taxon>Nelumbonaceae</taxon>
        <taxon>Nelumbo</taxon>
    </lineage>
</organism>
<dbReference type="Gene3D" id="1.10.110.10">
    <property type="entry name" value="Plant lipid-transfer and hydrophobic proteins"/>
    <property type="match status" value="1"/>
</dbReference>
<reference evidence="3 4" key="1">
    <citation type="journal article" date="2020" name="Mol. Biol. Evol.">
        <title>Distinct Expression and Methylation Patterns for Genes with Different Fates following a Single Whole-Genome Duplication in Flowering Plants.</title>
        <authorList>
            <person name="Shi T."/>
            <person name="Rahmani R.S."/>
            <person name="Gugger P.F."/>
            <person name="Wang M."/>
            <person name="Li H."/>
            <person name="Zhang Y."/>
            <person name="Li Z."/>
            <person name="Wang Q."/>
            <person name="Van de Peer Y."/>
            <person name="Marchal K."/>
            <person name="Chen J."/>
        </authorList>
    </citation>
    <scope>NUCLEOTIDE SEQUENCE [LARGE SCALE GENOMIC DNA]</scope>
    <source>
        <tissue evidence="3">Leaf</tissue>
    </source>
</reference>
<name>A0A822XV19_NELNU</name>
<keyword evidence="4" id="KW-1185">Reference proteome</keyword>
<dbReference type="GO" id="GO:0009627">
    <property type="term" value="P:systemic acquired resistance"/>
    <property type="evidence" value="ECO:0007669"/>
    <property type="project" value="InterPro"/>
</dbReference>
<dbReference type="PANTHER" id="PTHR33122">
    <property type="entry name" value="LIPID BINDING PROTEIN-RELATED"/>
    <property type="match status" value="1"/>
</dbReference>
<dbReference type="InterPro" id="IPR039265">
    <property type="entry name" value="DIR1-like"/>
</dbReference>
<evidence type="ECO:0000313" key="4">
    <source>
        <dbReference type="Proteomes" id="UP000607653"/>
    </source>
</evidence>
<dbReference type="Pfam" id="PF14368">
    <property type="entry name" value="LTP_2"/>
    <property type="match status" value="1"/>
</dbReference>
<dbReference type="SUPFAM" id="SSF47699">
    <property type="entry name" value="Bifunctional inhibitor/lipid-transfer protein/seed storage 2S albumin"/>
    <property type="match status" value="1"/>
</dbReference>
<dbReference type="AlphaFoldDB" id="A0A822XV19"/>
<evidence type="ECO:0000259" key="2">
    <source>
        <dbReference type="SMART" id="SM00499"/>
    </source>
</evidence>
<dbReference type="EMBL" id="DUZY01000001">
    <property type="protein sequence ID" value="DAD24200.1"/>
    <property type="molecule type" value="Genomic_DNA"/>
</dbReference>
<sequence length="102" mass="10769">MEPIQKLAALVFVLLVLGNEVTMSNSQTICNMSQEGLMACKPSVTAPNPSPPSTMCCSALSGADMHCLCSYKNSNMLPSLGIDPQLALQLPAKCNLPQPTNC</sequence>
<dbReference type="CDD" id="cd04660">
    <property type="entry name" value="nsLTP_like"/>
    <property type="match status" value="1"/>
</dbReference>